<dbReference type="CDD" id="cd00093">
    <property type="entry name" value="HTH_XRE"/>
    <property type="match status" value="1"/>
</dbReference>
<reference evidence="3 4" key="1">
    <citation type="journal article" date="2011" name="Stand. Genomic Sci.">
        <title>Complete genome sequence of the gliding freshwater bacterium Fluviicola taffensis type strain (RW262).</title>
        <authorList>
            <person name="Woyke T."/>
            <person name="Chertkov O."/>
            <person name="Lapidus A."/>
            <person name="Nolan M."/>
            <person name="Lucas S."/>
            <person name="Del Rio T.G."/>
            <person name="Tice H."/>
            <person name="Cheng J.F."/>
            <person name="Tapia R."/>
            <person name="Han C."/>
            <person name="Goodwin L."/>
            <person name="Pitluck S."/>
            <person name="Liolios K."/>
            <person name="Pagani I."/>
            <person name="Ivanova N."/>
            <person name="Huntemann M."/>
            <person name="Mavromatis K."/>
            <person name="Mikhailova N."/>
            <person name="Pati A."/>
            <person name="Chen A."/>
            <person name="Palaniappan K."/>
            <person name="Land M."/>
            <person name="Hauser L."/>
            <person name="Brambilla E.M."/>
            <person name="Rohde M."/>
            <person name="Mwirichia R."/>
            <person name="Sikorski J."/>
            <person name="Tindall B.J."/>
            <person name="Goker M."/>
            <person name="Bristow J."/>
            <person name="Eisen J.A."/>
            <person name="Markowitz V."/>
            <person name="Hugenholtz P."/>
            <person name="Klenk H.P."/>
            <person name="Kyrpides N.C."/>
        </authorList>
    </citation>
    <scope>NUCLEOTIDE SEQUENCE [LARGE SCALE GENOMIC DNA]</scope>
    <source>
        <strain evidence="4">DSM 16823 / RW262 / RW262</strain>
    </source>
</reference>
<dbReference type="PANTHER" id="PTHR46558">
    <property type="entry name" value="TRACRIPTIONAL REGULATORY PROTEIN-RELATED-RELATED"/>
    <property type="match status" value="1"/>
</dbReference>
<dbReference type="HOGENOM" id="CLU_066192_4_5_10"/>
<dbReference type="InterPro" id="IPR001387">
    <property type="entry name" value="Cro/C1-type_HTH"/>
</dbReference>
<dbReference type="InterPro" id="IPR010982">
    <property type="entry name" value="Lambda_DNA-bd_dom_sf"/>
</dbReference>
<reference evidence="4" key="2">
    <citation type="submission" date="2011-02" db="EMBL/GenBank/DDBJ databases">
        <title>The complete genome of Fluviicola taffensis DSM 16823.</title>
        <authorList>
            <consortium name="US DOE Joint Genome Institute (JGI-PGF)"/>
            <person name="Lucas S."/>
            <person name="Copeland A."/>
            <person name="Lapidus A."/>
            <person name="Bruce D."/>
            <person name="Goodwin L."/>
            <person name="Pitluck S."/>
            <person name="Kyrpides N."/>
            <person name="Mavromatis K."/>
            <person name="Ivanova N."/>
            <person name="Mikhailova N."/>
            <person name="Pagani I."/>
            <person name="Chertkov O."/>
            <person name="Detter J.C."/>
            <person name="Han C."/>
            <person name="Tapia R."/>
            <person name="Land M."/>
            <person name="Hauser L."/>
            <person name="Markowitz V."/>
            <person name="Cheng J.-F."/>
            <person name="Hugenholtz P."/>
            <person name="Woyke T."/>
            <person name="Wu D."/>
            <person name="Tindall B."/>
            <person name="Pomrenke H.G."/>
            <person name="Brambilla E."/>
            <person name="Klenk H.-P."/>
            <person name="Eisen J.A."/>
        </authorList>
    </citation>
    <scope>NUCLEOTIDE SEQUENCE [LARGE SCALE GENOMIC DNA]</scope>
    <source>
        <strain evidence="4">DSM 16823 / RW262 / RW262</strain>
    </source>
</reference>
<sequence length="111" mass="13061">MSQELIATNFKQLRETMGFTQQKMAEYLGCSREEISYYENENREIPLLLLEKAADLFGVELSDFFNTENAVGIRIAYRANDYAAEDLHEIARFKRIVKNYQRVNRLMARVK</sequence>
<name>F2IGY9_FLUTR</name>
<evidence type="ECO:0000313" key="4">
    <source>
        <dbReference type="Proteomes" id="UP000007463"/>
    </source>
</evidence>
<protein>
    <submittedName>
        <fullName evidence="3">Helix-turn-helix domain protein</fullName>
    </submittedName>
</protein>
<dbReference type="Gene3D" id="1.10.260.40">
    <property type="entry name" value="lambda repressor-like DNA-binding domains"/>
    <property type="match status" value="1"/>
</dbReference>
<dbReference type="OrthoDB" id="1029660at2"/>
<accession>F2IGY9</accession>
<dbReference type="GO" id="GO:0003677">
    <property type="term" value="F:DNA binding"/>
    <property type="evidence" value="ECO:0007669"/>
    <property type="project" value="UniProtKB-KW"/>
</dbReference>
<dbReference type="STRING" id="755732.Fluta_2790"/>
<organism evidence="3 4">
    <name type="scientific">Fluviicola taffensis (strain DSM 16823 / NCIMB 13979 / RW262)</name>
    <dbReference type="NCBI Taxonomy" id="755732"/>
    <lineage>
        <taxon>Bacteria</taxon>
        <taxon>Pseudomonadati</taxon>
        <taxon>Bacteroidota</taxon>
        <taxon>Flavobacteriia</taxon>
        <taxon>Flavobacteriales</taxon>
        <taxon>Crocinitomicaceae</taxon>
        <taxon>Fluviicola</taxon>
    </lineage>
</organism>
<dbReference type="SMART" id="SM00530">
    <property type="entry name" value="HTH_XRE"/>
    <property type="match status" value="1"/>
</dbReference>
<evidence type="ECO:0000256" key="1">
    <source>
        <dbReference type="ARBA" id="ARBA00023125"/>
    </source>
</evidence>
<dbReference type="SUPFAM" id="SSF47413">
    <property type="entry name" value="lambda repressor-like DNA-binding domains"/>
    <property type="match status" value="1"/>
</dbReference>
<keyword evidence="1" id="KW-0238">DNA-binding</keyword>
<dbReference type="RefSeq" id="WP_013687539.1">
    <property type="nucleotide sequence ID" value="NC_015321.1"/>
</dbReference>
<dbReference type="PANTHER" id="PTHR46558:SF4">
    <property type="entry name" value="DNA-BIDING PHAGE PROTEIN"/>
    <property type="match status" value="1"/>
</dbReference>
<dbReference type="PROSITE" id="PS50943">
    <property type="entry name" value="HTH_CROC1"/>
    <property type="match status" value="1"/>
</dbReference>
<dbReference type="eggNOG" id="COG1476">
    <property type="taxonomic scope" value="Bacteria"/>
</dbReference>
<dbReference type="KEGG" id="fte:Fluta_2790"/>
<dbReference type="EMBL" id="CP002542">
    <property type="protein sequence ID" value="AEA44770.1"/>
    <property type="molecule type" value="Genomic_DNA"/>
</dbReference>
<feature type="domain" description="HTH cro/C1-type" evidence="2">
    <location>
        <begin position="10"/>
        <end position="64"/>
    </location>
</feature>
<evidence type="ECO:0000313" key="3">
    <source>
        <dbReference type="EMBL" id="AEA44770.1"/>
    </source>
</evidence>
<dbReference type="Pfam" id="PF01381">
    <property type="entry name" value="HTH_3"/>
    <property type="match status" value="1"/>
</dbReference>
<dbReference type="Proteomes" id="UP000007463">
    <property type="component" value="Chromosome"/>
</dbReference>
<gene>
    <name evidence="3" type="ordered locus">Fluta_2790</name>
</gene>
<dbReference type="AlphaFoldDB" id="F2IGY9"/>
<proteinExistence type="predicted"/>
<evidence type="ECO:0000259" key="2">
    <source>
        <dbReference type="PROSITE" id="PS50943"/>
    </source>
</evidence>
<keyword evidence="4" id="KW-1185">Reference proteome</keyword>